<name>A0ABX8BT37_9ACTN</name>
<accession>A0ABX8BT37</accession>
<dbReference type="InterPro" id="IPR036705">
    <property type="entry name" value="Ribosyl_crysJ1_sf"/>
</dbReference>
<evidence type="ECO:0000313" key="1">
    <source>
        <dbReference type="EMBL" id="QUX25254.1"/>
    </source>
</evidence>
<keyword evidence="2" id="KW-1185">Reference proteome</keyword>
<proteinExistence type="predicted"/>
<dbReference type="SUPFAM" id="SSF101478">
    <property type="entry name" value="ADP-ribosylglycohydrolase"/>
    <property type="match status" value="1"/>
</dbReference>
<dbReference type="InterPro" id="IPR050792">
    <property type="entry name" value="ADP-ribosylglycohydrolase"/>
</dbReference>
<protein>
    <submittedName>
        <fullName evidence="1">ADP-ribosylglycohydrolase family protein</fullName>
    </submittedName>
</protein>
<dbReference type="RefSeq" id="WP_220560774.1">
    <property type="nucleotide sequence ID" value="NZ_CP074133.1"/>
</dbReference>
<gene>
    <name evidence="1" type="ORF">KGD84_13945</name>
</gene>
<sequence length="306" mass="31833">MPEQRIGRAVRSLGGLALGDAFGDRYFLPPDEAEQAVGRRRWPAEPVWPWTDDTAMALSVLAVLIEYGRIDQDALAADFAARYDPGRGYGPSMNRLLRRIGDGEPWRPAAAGQFGGEGSHGNGAAMRVAPLGAYFADDLDRVAEEAALSATVTHTHPEAVAGAVAVALAAALAARHREDPAPDRAGFLRAVAGRLEPSRVRSGLERAARLAPGTAPEHAAAMLGNGTLMSAQDTVPFALWAAAGHPDDLAEALWTTVAGLGDRDTTCAIAGGVVAARTGAAGAPEPWWASREPLPAWAAALEDAGA</sequence>
<dbReference type="Pfam" id="PF03747">
    <property type="entry name" value="ADP_ribosyl_GH"/>
    <property type="match status" value="1"/>
</dbReference>
<organism evidence="1 2">
    <name type="scientific">Nocardiopsis changdeensis</name>
    <dbReference type="NCBI Taxonomy" id="2831969"/>
    <lineage>
        <taxon>Bacteria</taxon>
        <taxon>Bacillati</taxon>
        <taxon>Actinomycetota</taxon>
        <taxon>Actinomycetes</taxon>
        <taxon>Streptosporangiales</taxon>
        <taxon>Nocardiopsidaceae</taxon>
        <taxon>Nocardiopsis</taxon>
    </lineage>
</organism>
<dbReference type="PANTHER" id="PTHR16222:SF12">
    <property type="entry name" value="ADP-RIBOSYLGLYCOHYDROLASE-RELATED"/>
    <property type="match status" value="1"/>
</dbReference>
<dbReference type="Proteomes" id="UP000676079">
    <property type="component" value="Chromosome"/>
</dbReference>
<evidence type="ECO:0000313" key="2">
    <source>
        <dbReference type="Proteomes" id="UP000676079"/>
    </source>
</evidence>
<reference evidence="1 2" key="1">
    <citation type="submission" date="2021-05" db="EMBL/GenBank/DDBJ databases">
        <title>Direct Submission.</title>
        <authorList>
            <person name="Li K."/>
            <person name="Gao J."/>
        </authorList>
    </citation>
    <scope>NUCLEOTIDE SEQUENCE [LARGE SCALE GENOMIC DNA]</scope>
    <source>
        <strain evidence="1 2">Mg02</strain>
    </source>
</reference>
<dbReference type="EMBL" id="CP074133">
    <property type="protein sequence ID" value="QUX25254.1"/>
    <property type="molecule type" value="Genomic_DNA"/>
</dbReference>
<dbReference type="PANTHER" id="PTHR16222">
    <property type="entry name" value="ADP-RIBOSYLGLYCOHYDROLASE"/>
    <property type="match status" value="1"/>
</dbReference>
<dbReference type="InterPro" id="IPR005502">
    <property type="entry name" value="Ribosyl_crysJ1"/>
</dbReference>
<dbReference type="Gene3D" id="1.10.4080.10">
    <property type="entry name" value="ADP-ribosylation/Crystallin J1"/>
    <property type="match status" value="1"/>
</dbReference>